<name>A0A8J3N7U1_9CHLR</name>
<feature type="compositionally biased region" description="Polar residues" evidence="1">
    <location>
        <begin position="149"/>
        <end position="164"/>
    </location>
</feature>
<accession>A0A8J3N7U1</accession>
<keyword evidence="2" id="KW-0812">Transmembrane</keyword>
<reference evidence="4" key="1">
    <citation type="submission" date="2020-10" db="EMBL/GenBank/DDBJ databases">
        <title>Taxonomic study of unclassified bacteria belonging to the class Ktedonobacteria.</title>
        <authorList>
            <person name="Yabe S."/>
            <person name="Wang C.M."/>
            <person name="Zheng Y."/>
            <person name="Sakai Y."/>
            <person name="Cavaletti L."/>
            <person name="Monciardini P."/>
            <person name="Donadio S."/>
        </authorList>
    </citation>
    <scope>NUCLEOTIDE SEQUENCE</scope>
    <source>
        <strain evidence="4">ID150040</strain>
    </source>
</reference>
<dbReference type="EMBL" id="BNJK01000002">
    <property type="protein sequence ID" value="GHO98963.1"/>
    <property type="molecule type" value="Genomic_DNA"/>
</dbReference>
<evidence type="ECO:0000313" key="4">
    <source>
        <dbReference type="EMBL" id="GHO98963.1"/>
    </source>
</evidence>
<dbReference type="InterPro" id="IPR036366">
    <property type="entry name" value="PGBDSf"/>
</dbReference>
<sequence>MINHFVKFLYWKIFLVMVGLFIITGAAIVIIPVNFAHADTVNCPPQIQEGATNTVEVNELHSALKSHYDKGDLKNGNPYKFQATSNEAFGGGFGPETRLAVMDYQSQHGLGVDGKVGPQTWGSLLGVACGSDPKSSTTSNSTISTGSTVPRTGTSYPNISEGTSDSATTKILQNILISKGYSVGSSGADGQFGPNTTNAVESFQRSAKIGADGRVGPQTWKALGYSSNGVDHYGSSSSNGSTISNKSTTSNNNGSSGSASCSAGQTLIHGTCYTCKVGTEVYNNGQVVACDSNPASSSTSTSAISTEAYNYCLAGQNGPYSLPSDKQVNCSAPSPQAEQLCENGYNDTKGNSSDMYTICADYNKH</sequence>
<dbReference type="InterPro" id="IPR002477">
    <property type="entry name" value="Peptidoglycan-bd-like"/>
</dbReference>
<feature type="transmembrane region" description="Helical" evidence="2">
    <location>
        <begin position="9"/>
        <end position="35"/>
    </location>
</feature>
<dbReference type="Gene3D" id="1.10.101.10">
    <property type="entry name" value="PGBD-like superfamily/PGBD"/>
    <property type="match status" value="2"/>
</dbReference>
<feature type="domain" description="Peptidoglycan binding-like" evidence="3">
    <location>
        <begin position="90"/>
        <end position="124"/>
    </location>
</feature>
<dbReference type="InterPro" id="IPR036365">
    <property type="entry name" value="PGBD-like_sf"/>
</dbReference>
<feature type="compositionally biased region" description="Low complexity" evidence="1">
    <location>
        <begin position="135"/>
        <end position="148"/>
    </location>
</feature>
<keyword evidence="2" id="KW-1133">Transmembrane helix</keyword>
<evidence type="ECO:0000256" key="1">
    <source>
        <dbReference type="SAM" id="MobiDB-lite"/>
    </source>
</evidence>
<feature type="region of interest" description="Disordered" evidence="1">
    <location>
        <begin position="133"/>
        <end position="164"/>
    </location>
</feature>
<keyword evidence="2" id="KW-0472">Membrane</keyword>
<keyword evidence="5" id="KW-1185">Reference proteome</keyword>
<evidence type="ECO:0000313" key="5">
    <source>
        <dbReference type="Proteomes" id="UP000597444"/>
    </source>
</evidence>
<dbReference type="RefSeq" id="WP_220209630.1">
    <property type="nucleotide sequence ID" value="NZ_BNJK01000002.1"/>
</dbReference>
<dbReference type="Pfam" id="PF01471">
    <property type="entry name" value="PG_binding_1"/>
    <property type="match status" value="2"/>
</dbReference>
<dbReference type="Proteomes" id="UP000597444">
    <property type="component" value="Unassembled WGS sequence"/>
</dbReference>
<evidence type="ECO:0000256" key="2">
    <source>
        <dbReference type="SAM" id="Phobius"/>
    </source>
</evidence>
<organism evidence="4 5">
    <name type="scientific">Reticulibacter mediterranei</name>
    <dbReference type="NCBI Taxonomy" id="2778369"/>
    <lineage>
        <taxon>Bacteria</taxon>
        <taxon>Bacillati</taxon>
        <taxon>Chloroflexota</taxon>
        <taxon>Ktedonobacteria</taxon>
        <taxon>Ktedonobacterales</taxon>
        <taxon>Reticulibacteraceae</taxon>
        <taxon>Reticulibacter</taxon>
    </lineage>
</organism>
<dbReference type="SUPFAM" id="SSF47090">
    <property type="entry name" value="PGBD-like"/>
    <property type="match status" value="2"/>
</dbReference>
<proteinExistence type="predicted"/>
<evidence type="ECO:0000259" key="3">
    <source>
        <dbReference type="Pfam" id="PF01471"/>
    </source>
</evidence>
<dbReference type="AlphaFoldDB" id="A0A8J3N7U1"/>
<feature type="domain" description="Peptidoglycan binding-like" evidence="3">
    <location>
        <begin position="169"/>
        <end position="223"/>
    </location>
</feature>
<comment type="caution">
    <text evidence="4">The sequence shown here is derived from an EMBL/GenBank/DDBJ whole genome shotgun (WGS) entry which is preliminary data.</text>
</comment>
<feature type="region of interest" description="Disordered" evidence="1">
    <location>
        <begin position="234"/>
        <end position="256"/>
    </location>
</feature>
<gene>
    <name evidence="4" type="ORF">KSF_090110</name>
</gene>
<protein>
    <recommendedName>
        <fullName evidence="3">Peptidoglycan binding-like domain-containing protein</fullName>
    </recommendedName>
</protein>